<dbReference type="EMBL" id="CP119078">
    <property type="protein sequence ID" value="WED43861.1"/>
    <property type="molecule type" value="Genomic_DNA"/>
</dbReference>
<feature type="transmembrane region" description="Helical" evidence="1">
    <location>
        <begin position="172"/>
        <end position="189"/>
    </location>
</feature>
<dbReference type="Proteomes" id="UP001222087">
    <property type="component" value="Chromosome"/>
</dbReference>
<dbReference type="RefSeq" id="WP_275089674.1">
    <property type="nucleotide sequence ID" value="NZ_CP119078.1"/>
</dbReference>
<feature type="transmembrane region" description="Helical" evidence="1">
    <location>
        <begin position="88"/>
        <end position="107"/>
    </location>
</feature>
<accession>A0ABY8AVW5</accession>
<name>A0ABY8AVW5_9GAMM</name>
<feature type="transmembrane region" description="Helical" evidence="1">
    <location>
        <begin position="20"/>
        <end position="38"/>
    </location>
</feature>
<feature type="transmembrane region" description="Helical" evidence="1">
    <location>
        <begin position="147"/>
        <end position="166"/>
    </location>
</feature>
<feature type="transmembrane region" description="Helical" evidence="1">
    <location>
        <begin position="238"/>
        <end position="256"/>
    </location>
</feature>
<feature type="transmembrane region" description="Helical" evidence="1">
    <location>
        <begin position="268"/>
        <end position="289"/>
    </location>
</feature>
<evidence type="ECO:0000256" key="1">
    <source>
        <dbReference type="SAM" id="Phobius"/>
    </source>
</evidence>
<feature type="transmembrane region" description="Helical" evidence="1">
    <location>
        <begin position="384"/>
        <end position="417"/>
    </location>
</feature>
<organism evidence="2 3">
    <name type="scientific">Legionella cardiaca</name>
    <dbReference type="NCBI Taxonomy" id="1071983"/>
    <lineage>
        <taxon>Bacteria</taxon>
        <taxon>Pseudomonadati</taxon>
        <taxon>Pseudomonadota</taxon>
        <taxon>Gammaproteobacteria</taxon>
        <taxon>Legionellales</taxon>
        <taxon>Legionellaceae</taxon>
        <taxon>Legionella</taxon>
    </lineage>
</organism>
<keyword evidence="1" id="KW-1133">Transmembrane helix</keyword>
<evidence type="ECO:0000313" key="2">
    <source>
        <dbReference type="EMBL" id="WED43861.1"/>
    </source>
</evidence>
<proteinExistence type="predicted"/>
<evidence type="ECO:0000313" key="3">
    <source>
        <dbReference type="Proteomes" id="UP001222087"/>
    </source>
</evidence>
<keyword evidence="1" id="KW-0472">Membrane</keyword>
<reference evidence="2 3" key="1">
    <citation type="submission" date="2023-02" db="EMBL/GenBank/DDBJ databases">
        <title>Genome Sequence of L. cardiaca H63T.</title>
        <authorList>
            <person name="Lopez A.E."/>
            <person name="Cianciotto N.P."/>
        </authorList>
    </citation>
    <scope>NUCLEOTIDE SEQUENCE [LARGE SCALE GENOMIC DNA]</scope>
    <source>
        <strain evidence="2 3">H63</strain>
    </source>
</reference>
<keyword evidence="3" id="KW-1185">Reference proteome</keyword>
<feature type="transmembrane region" description="Helical" evidence="1">
    <location>
        <begin position="196"/>
        <end position="226"/>
    </location>
</feature>
<sequence length="575" mass="67065">MSSALSKRHFPSLFPHIKNYFFVFSILLIILCTNLQNINDAFHQRYYVYEQDAYMHLVIASDLLQHKIWYQHVNPRLNIPWGADTHSWTNATTALLAGGAILLNFFMPLDSALYWWGFWLPLIFQALAVGGMLWVVNALKSSTSQQFFVLGAFLFNPFLNTFFIPLRVDYDFLLITLGIVYWGYLLRFLQRNKTNFALYTALIASLGIWTSISFILPLLIGLAFIFWQVLKQKISPQAVITLLSSLCINIIIILFLEHRHFFTVAHDIISVVHLTFFLLLTLSFIIYTFLPMQKIIIKLIFFIIAMMVIFAIMNVLFPGFYKGPYNHVDPYLLKNFFPILSEFYSPFSIDRSLALAIICYFIIGAGYCYYLYLSHTLCPDKLLLLWAATILTLLTAYMYRWVEFSMPLTIFLVSFLIKESKSSYPGIKSLLIILLISLPTLILFLAKDYFLNSQQICQQQFYLMLRNGFLNQPQFNQDKSIFVHSNYGPLLVYATRYSIVATNDHHNPEGLKDSMNFFREKESDAKQMILQRKIDLILLCPIEHPTQFNPHKSSWLKPIPLPSTYSQWQLYRRRN</sequence>
<protein>
    <recommendedName>
        <fullName evidence="4">Glycosyltransferase RgtA/B/C/D-like domain-containing protein</fullName>
    </recommendedName>
</protein>
<feature type="transmembrane region" description="Helical" evidence="1">
    <location>
        <begin position="113"/>
        <end position="135"/>
    </location>
</feature>
<keyword evidence="1" id="KW-0812">Transmembrane</keyword>
<feature type="transmembrane region" description="Helical" evidence="1">
    <location>
        <begin position="353"/>
        <end position="372"/>
    </location>
</feature>
<gene>
    <name evidence="2" type="ORF">PXX05_03510</name>
</gene>
<feature type="transmembrane region" description="Helical" evidence="1">
    <location>
        <begin position="295"/>
        <end position="317"/>
    </location>
</feature>
<evidence type="ECO:0008006" key="4">
    <source>
        <dbReference type="Google" id="ProtNLM"/>
    </source>
</evidence>
<feature type="transmembrane region" description="Helical" evidence="1">
    <location>
        <begin position="429"/>
        <end position="446"/>
    </location>
</feature>